<feature type="compositionally biased region" description="Basic residues" evidence="8">
    <location>
        <begin position="214"/>
        <end position="225"/>
    </location>
</feature>
<accession>A0ABQ8EVX5</accession>
<keyword evidence="5" id="KW-0687">Ribonucleoprotein</keyword>
<dbReference type="InterPro" id="IPR038340">
    <property type="entry name" value="MRP-L47_sf"/>
</dbReference>
<evidence type="ECO:0000256" key="5">
    <source>
        <dbReference type="ARBA" id="ARBA00023274"/>
    </source>
</evidence>
<feature type="region of interest" description="Disordered" evidence="8">
    <location>
        <begin position="213"/>
        <end position="234"/>
    </location>
</feature>
<gene>
    <name evidence="9" type="ORF">BASA50_000709</name>
</gene>
<proteinExistence type="inferred from homology"/>
<evidence type="ECO:0000256" key="2">
    <source>
        <dbReference type="ARBA" id="ARBA00009254"/>
    </source>
</evidence>
<dbReference type="PANTHER" id="PTHR21183">
    <property type="entry name" value="RIBOSOMAL PROTEIN L47, MITOCHONDRIAL-RELATED"/>
    <property type="match status" value="1"/>
</dbReference>
<dbReference type="EMBL" id="JAFCIX010000575">
    <property type="protein sequence ID" value="KAH6586245.1"/>
    <property type="molecule type" value="Genomic_DNA"/>
</dbReference>
<dbReference type="Gene3D" id="6.10.330.20">
    <property type="match status" value="1"/>
</dbReference>
<evidence type="ECO:0000256" key="1">
    <source>
        <dbReference type="ARBA" id="ARBA00004173"/>
    </source>
</evidence>
<evidence type="ECO:0000256" key="7">
    <source>
        <dbReference type="ARBA" id="ARBA00035399"/>
    </source>
</evidence>
<dbReference type="Pfam" id="PF06984">
    <property type="entry name" value="MRP-L47"/>
    <property type="match status" value="1"/>
</dbReference>
<evidence type="ECO:0000256" key="3">
    <source>
        <dbReference type="ARBA" id="ARBA00022980"/>
    </source>
</evidence>
<dbReference type="PANTHER" id="PTHR21183:SF18">
    <property type="entry name" value="LARGE RIBOSOMAL SUBUNIT PROTEIN UL29M"/>
    <property type="match status" value="1"/>
</dbReference>
<name>A0ABQ8EVX5_9FUNG</name>
<dbReference type="Proteomes" id="UP001648503">
    <property type="component" value="Unassembled WGS sequence"/>
</dbReference>
<evidence type="ECO:0000256" key="8">
    <source>
        <dbReference type="SAM" id="MobiDB-lite"/>
    </source>
</evidence>
<organism evidence="9 10">
    <name type="scientific">Batrachochytrium salamandrivorans</name>
    <dbReference type="NCBI Taxonomy" id="1357716"/>
    <lineage>
        <taxon>Eukaryota</taxon>
        <taxon>Fungi</taxon>
        <taxon>Fungi incertae sedis</taxon>
        <taxon>Chytridiomycota</taxon>
        <taxon>Chytridiomycota incertae sedis</taxon>
        <taxon>Chytridiomycetes</taxon>
        <taxon>Rhizophydiales</taxon>
        <taxon>Rhizophydiales incertae sedis</taxon>
        <taxon>Batrachochytrium</taxon>
    </lineage>
</organism>
<reference evidence="9 10" key="1">
    <citation type="submission" date="2021-02" db="EMBL/GenBank/DDBJ databases">
        <title>Variation within the Batrachochytrium salamandrivorans European outbreak.</title>
        <authorList>
            <person name="Kelly M."/>
            <person name="Pasmans F."/>
            <person name="Shea T.P."/>
            <person name="Munoz J.F."/>
            <person name="Carranza S."/>
            <person name="Cuomo C.A."/>
            <person name="Martel A."/>
        </authorList>
    </citation>
    <scope>NUCLEOTIDE SEQUENCE [LARGE SCALE GENOMIC DNA]</scope>
    <source>
        <strain evidence="9 10">AMFP18/2</strain>
    </source>
</reference>
<comment type="subcellular location">
    <subcellularLocation>
        <location evidence="1">Mitochondrion</location>
    </subcellularLocation>
</comment>
<comment type="caution">
    <text evidence="9">The sequence shown here is derived from an EMBL/GenBank/DDBJ whole genome shotgun (WGS) entry which is preliminary data.</text>
</comment>
<keyword evidence="10" id="KW-1185">Reference proteome</keyword>
<keyword evidence="4" id="KW-0496">Mitochondrion</keyword>
<protein>
    <recommendedName>
        <fullName evidence="6">Large ribosomal subunit protein uL29m</fullName>
    </recommendedName>
    <alternativeName>
        <fullName evidence="7">54S ribosomal protein L4, mitochondrial</fullName>
    </alternativeName>
</protein>
<evidence type="ECO:0000256" key="4">
    <source>
        <dbReference type="ARBA" id="ARBA00023128"/>
    </source>
</evidence>
<evidence type="ECO:0000313" key="10">
    <source>
        <dbReference type="Proteomes" id="UP001648503"/>
    </source>
</evidence>
<dbReference type="SUPFAM" id="SSF46561">
    <property type="entry name" value="Ribosomal protein L29 (L29p)"/>
    <property type="match status" value="1"/>
</dbReference>
<keyword evidence="3" id="KW-0689">Ribosomal protein</keyword>
<dbReference type="InterPro" id="IPR036049">
    <property type="entry name" value="Ribosomal_uL29_sf"/>
</dbReference>
<evidence type="ECO:0000313" key="9">
    <source>
        <dbReference type="EMBL" id="KAH6586245.1"/>
    </source>
</evidence>
<dbReference type="InterPro" id="IPR010729">
    <property type="entry name" value="Ribosomal_uL29_mit"/>
</dbReference>
<sequence length="234" mass="26789">MLALFSRLILRGRSTGTSVASTASAAAAFTTKLYRADSTSPVVLSSSAAFAAAASTRMFSSTPTALGLEDFFDSNKGWVWDEKELPTGRAWLAAELRNKSFDDLHKLWWACCKEQNKLYSQQTESRRFDLFFPHKGRIRQTRITMSRIKLVVWERREAWMQAQAVIKRETARQELASAGMSNKAIELRLREMFPKPIEESGKAVERKRFTIKTSRTKKYRSKKQNSRPTHWSVV</sequence>
<evidence type="ECO:0000256" key="6">
    <source>
        <dbReference type="ARBA" id="ARBA00035289"/>
    </source>
</evidence>
<comment type="similarity">
    <text evidence="2">Belongs to the universal ribosomal protein uL29 family.</text>
</comment>